<name>A0A454JCT8_9NEIS</name>
<comment type="caution">
    <text evidence="1">The sequence shown here is derived from an EMBL/GenBank/DDBJ whole genome shotgun (WGS) entry which is preliminary data.</text>
</comment>
<protein>
    <recommendedName>
        <fullName evidence="3">Ig-like domain-containing protein</fullName>
    </recommendedName>
</protein>
<evidence type="ECO:0000313" key="2">
    <source>
        <dbReference type="Proteomes" id="UP000274139"/>
    </source>
</evidence>
<dbReference type="Proteomes" id="UP000274139">
    <property type="component" value="Unassembled WGS sequence"/>
</dbReference>
<accession>A0A454JCT8</accession>
<dbReference type="EMBL" id="RFAR01000168">
    <property type="protein sequence ID" value="RMC90393.1"/>
    <property type="molecule type" value="Genomic_DNA"/>
</dbReference>
<keyword evidence="2" id="KW-1185">Reference proteome</keyword>
<evidence type="ECO:0000313" key="1">
    <source>
        <dbReference type="EMBL" id="RMC90393.1"/>
    </source>
</evidence>
<dbReference type="Gene3D" id="2.60.40.10">
    <property type="entry name" value="Immunoglobulins"/>
    <property type="match status" value="1"/>
</dbReference>
<reference evidence="1 2" key="1">
    <citation type="submission" date="2018-10" db="EMBL/GenBank/DDBJ databases">
        <title>Draft genome sequence of Aquitalea MWU14-2217 isolated from a wild cranberry bog in Provincetown, Massachusetts.</title>
        <authorList>
            <person name="Ebadzadsahrai G."/>
            <person name="Soby S."/>
        </authorList>
    </citation>
    <scope>NUCLEOTIDE SEQUENCE [LARGE SCALE GENOMIC DNA]</scope>
    <source>
        <strain evidence="1 2">MWU14-2217</strain>
    </source>
</reference>
<proteinExistence type="predicted"/>
<dbReference type="AlphaFoldDB" id="A0A454JCT8"/>
<dbReference type="NCBIfam" id="NF033510">
    <property type="entry name" value="Ca_tandemer"/>
    <property type="match status" value="1"/>
</dbReference>
<feature type="non-terminal residue" evidence="1">
    <location>
        <position position="1"/>
    </location>
</feature>
<dbReference type="RefSeq" id="WP_199734511.1">
    <property type="nucleotide sequence ID" value="NZ_RFAR01000168.1"/>
</dbReference>
<feature type="non-terminal residue" evidence="1">
    <location>
        <position position="126"/>
    </location>
</feature>
<gene>
    <name evidence="1" type="ORF">EAY64_20180</name>
</gene>
<sequence>QGSDSAKLDTTAPTIAIATTLAGDNIVNAAEHNQPLTINGSTSGVEDGQKVDVVLNGTHYSATVTNNSWTLDVPATDVAKLANGQSYTITADVSDKAGNPAPEASHGLSVDTAAPSAPTVVIATDA</sequence>
<dbReference type="InterPro" id="IPR013783">
    <property type="entry name" value="Ig-like_fold"/>
</dbReference>
<evidence type="ECO:0008006" key="3">
    <source>
        <dbReference type="Google" id="ProtNLM"/>
    </source>
</evidence>
<organism evidence="1 2">
    <name type="scientific">Aquitalea palustris</name>
    <dbReference type="NCBI Taxonomy" id="2480983"/>
    <lineage>
        <taxon>Bacteria</taxon>
        <taxon>Pseudomonadati</taxon>
        <taxon>Pseudomonadota</taxon>
        <taxon>Betaproteobacteria</taxon>
        <taxon>Neisseriales</taxon>
        <taxon>Chromobacteriaceae</taxon>
        <taxon>Aquitalea</taxon>
    </lineage>
</organism>